<name>W0DAV1_9AQUI</name>
<sequence>MLPEPFRFLRIGWWIVHIIGISLVFYLGHKFGGAIFG</sequence>
<proteinExistence type="predicted"/>
<dbReference type="PATRIC" id="fig|75906.3.peg.378"/>
<organism evidence="3">
    <name type="scientific">Thermocrinis ruber</name>
    <dbReference type="NCBI Taxonomy" id="75906"/>
    <lineage>
        <taxon>Bacteria</taxon>
        <taxon>Pseudomonadati</taxon>
        <taxon>Aquificota</taxon>
        <taxon>Aquificia</taxon>
        <taxon>Aquificales</taxon>
        <taxon>Aquificaceae</taxon>
        <taxon>Thermocrinis</taxon>
    </lineage>
</organism>
<protein>
    <submittedName>
        <fullName evidence="2">Uncharacterized protein</fullName>
    </submittedName>
</protein>
<dbReference type="HOGENOM" id="CLU_3349809_0_0_0"/>
<dbReference type="KEGG" id="trd:THERU_01930"/>
<reference evidence="2 3" key="1">
    <citation type="submission" date="2013-12" db="EMBL/GenBank/DDBJ databases">
        <authorList>
            <consortium name="DOE Joint Genome Institute"/>
            <person name="Eisen J."/>
            <person name="Huntemann M."/>
            <person name="Han J."/>
            <person name="Chen A."/>
            <person name="Kyrpides N."/>
            <person name="Mavromatis K."/>
            <person name="Markowitz V."/>
            <person name="Palaniappan K."/>
            <person name="Ivanova N."/>
            <person name="Schaumberg A."/>
            <person name="Pati A."/>
            <person name="Liolios K."/>
            <person name="Nordberg H.P."/>
            <person name="Cantor M.N."/>
            <person name="Hua S.X."/>
            <person name="Woyke T."/>
        </authorList>
    </citation>
    <scope>NUCLEOTIDE SEQUENCE [LARGE SCALE GENOMIC DNA]</scope>
    <source>
        <strain evidence="2 3">DSM 23557</strain>
    </source>
</reference>
<dbReference type="EMBL" id="CP007028">
    <property type="protein sequence ID" value="AHE95629.1"/>
    <property type="molecule type" value="Genomic_DNA"/>
</dbReference>
<keyword evidence="1" id="KW-1133">Transmembrane helix</keyword>
<feature type="transmembrane region" description="Helical" evidence="1">
    <location>
        <begin position="12"/>
        <end position="28"/>
    </location>
</feature>
<evidence type="ECO:0000313" key="2">
    <source>
        <dbReference type="EMBL" id="AHE95629.1"/>
    </source>
</evidence>
<dbReference type="STRING" id="75906.THERU_01930"/>
<dbReference type="Proteomes" id="UP000018914">
    <property type="component" value="Chromosome"/>
</dbReference>
<evidence type="ECO:0000313" key="3">
    <source>
        <dbReference type="Proteomes" id="UP000018914"/>
    </source>
</evidence>
<evidence type="ECO:0000256" key="1">
    <source>
        <dbReference type="SAM" id="Phobius"/>
    </source>
</evidence>
<keyword evidence="1" id="KW-0472">Membrane</keyword>
<keyword evidence="3" id="KW-1185">Reference proteome</keyword>
<gene>
    <name evidence="2" type="ORF">THERU_01930</name>
</gene>
<keyword evidence="1" id="KW-0812">Transmembrane</keyword>
<accession>W0DAV1</accession>
<dbReference type="AlphaFoldDB" id="W0DAV1"/>